<dbReference type="InterPro" id="IPR038377">
    <property type="entry name" value="Na/Glc_symporter_sf"/>
</dbReference>
<dbReference type="PANTHER" id="PTHR48086:SF6">
    <property type="entry name" value="CATION_ACETATE SYMPORTER ACTP"/>
    <property type="match status" value="1"/>
</dbReference>
<organism evidence="11 12">
    <name type="scientific">Streptacidiphilus fuscans</name>
    <dbReference type="NCBI Taxonomy" id="2789292"/>
    <lineage>
        <taxon>Bacteria</taxon>
        <taxon>Bacillati</taxon>
        <taxon>Actinomycetota</taxon>
        <taxon>Actinomycetes</taxon>
        <taxon>Kitasatosporales</taxon>
        <taxon>Streptomycetaceae</taxon>
        <taxon>Streptacidiphilus</taxon>
    </lineage>
</organism>
<keyword evidence="3" id="KW-0813">Transport</keyword>
<feature type="transmembrane region" description="Helical" evidence="10">
    <location>
        <begin position="94"/>
        <end position="111"/>
    </location>
</feature>
<dbReference type="CDD" id="cd11480">
    <property type="entry name" value="SLC5sbd_u4"/>
    <property type="match status" value="1"/>
</dbReference>
<dbReference type="Gene3D" id="1.20.1730.10">
    <property type="entry name" value="Sodium/glucose cotransporter"/>
    <property type="match status" value="1"/>
</dbReference>
<dbReference type="GO" id="GO:0015123">
    <property type="term" value="F:acetate transmembrane transporter activity"/>
    <property type="evidence" value="ECO:0007669"/>
    <property type="project" value="TreeGrafter"/>
</dbReference>
<gene>
    <name evidence="11" type="ORF">I2501_13340</name>
</gene>
<comment type="similarity">
    <text evidence="2 9">Belongs to the sodium:solute symporter (SSF) (TC 2.A.21) family.</text>
</comment>
<keyword evidence="5 10" id="KW-0812">Transmembrane</keyword>
<dbReference type="RefSeq" id="WP_196194194.1">
    <property type="nucleotide sequence ID" value="NZ_JADPRT010000005.1"/>
</dbReference>
<name>A0A931B461_9ACTN</name>
<dbReference type="AlphaFoldDB" id="A0A931B461"/>
<evidence type="ECO:0000256" key="1">
    <source>
        <dbReference type="ARBA" id="ARBA00004651"/>
    </source>
</evidence>
<dbReference type="GO" id="GO:0015293">
    <property type="term" value="F:symporter activity"/>
    <property type="evidence" value="ECO:0007669"/>
    <property type="project" value="UniProtKB-KW"/>
</dbReference>
<proteinExistence type="inferred from homology"/>
<sequence length="550" mass="55252">MSPTLLAAAPSAPVPGAGQGTHTPVLIAFLAFVGLALLLCVLVGPDRDEIGEFYTGNRNLTPFQNGLALSGDYTSAATMLGTTGVIALSGYDGILLDVSTALALGTLLVLARPLRNAGRYTLGDIFALRAPGSAPRIAATVATLAVSLPFLVVQLSGAGAATAMLLGMNSAGAQQTCIVLIGALMIAYTVAGGMKGTSLMQIAKVLLVTVTLAGATVCLLAHFHWSPDALLSAAAQGSGHPATYLRSTSQLGVTASNPVNIAGLHITVVLGAACMPHMIMRISAMSDGATARRATRYAFGVVSVYSLALAVLGIGAAAVVGSAMISAVNPNGQAALLLLAGNLAGGPSTTAGVTLLTAVACTVFVTVLAVVAGITLTAAASLAHDVHAYAVRRGHLSQAKEVRTVRWSAVLFGAVGILLSIAAQGYNVQFLSMLAVTVAASAVLPALVHSLFWRGYNRTGLLWSVYGGAALAIGLQAISPTVSGGPGTLFPALDFAWFPLQSVGIVSIPASFLLGWAGSRHGRAGGGTGGASGVDQDAVELRLLTGVGAD</sequence>
<keyword evidence="7 10" id="KW-1133">Transmembrane helix</keyword>
<evidence type="ECO:0000313" key="11">
    <source>
        <dbReference type="EMBL" id="MBF9069007.1"/>
    </source>
</evidence>
<keyword evidence="8 10" id="KW-0472">Membrane</keyword>
<feature type="transmembrane region" description="Helical" evidence="10">
    <location>
        <begin position="205"/>
        <end position="225"/>
    </location>
</feature>
<evidence type="ECO:0000313" key="12">
    <source>
        <dbReference type="Proteomes" id="UP000657385"/>
    </source>
</evidence>
<keyword evidence="6" id="KW-0769">Symport</keyword>
<protein>
    <submittedName>
        <fullName evidence="11">Cation acetate symporter</fullName>
    </submittedName>
</protein>
<dbReference type="EMBL" id="JADPRT010000005">
    <property type="protein sequence ID" value="MBF9069007.1"/>
    <property type="molecule type" value="Genomic_DNA"/>
</dbReference>
<dbReference type="GO" id="GO:0006847">
    <property type="term" value="P:plasma membrane acetate transport"/>
    <property type="evidence" value="ECO:0007669"/>
    <property type="project" value="TreeGrafter"/>
</dbReference>
<keyword evidence="12" id="KW-1185">Reference proteome</keyword>
<feature type="transmembrane region" description="Helical" evidence="10">
    <location>
        <begin position="355"/>
        <end position="383"/>
    </location>
</feature>
<feature type="transmembrane region" description="Helical" evidence="10">
    <location>
        <begin position="301"/>
        <end position="328"/>
    </location>
</feature>
<dbReference type="InterPro" id="IPR050277">
    <property type="entry name" value="Sodium:Solute_Symporter"/>
</dbReference>
<dbReference type="PANTHER" id="PTHR48086">
    <property type="entry name" value="SODIUM/PROLINE SYMPORTER-RELATED"/>
    <property type="match status" value="1"/>
</dbReference>
<reference evidence="11" key="1">
    <citation type="submission" date="2020-11" db="EMBL/GenBank/DDBJ databases">
        <title>Isolation and identification of active actinomycetes.</title>
        <authorList>
            <person name="Yu B."/>
        </authorList>
    </citation>
    <scope>NUCLEOTIDE SEQUENCE</scope>
    <source>
        <strain evidence="11">NEAU-YB345</strain>
    </source>
</reference>
<evidence type="ECO:0000256" key="7">
    <source>
        <dbReference type="ARBA" id="ARBA00022989"/>
    </source>
</evidence>
<evidence type="ECO:0000256" key="2">
    <source>
        <dbReference type="ARBA" id="ARBA00006434"/>
    </source>
</evidence>
<feature type="transmembrane region" description="Helical" evidence="10">
    <location>
        <begin position="429"/>
        <end position="448"/>
    </location>
</feature>
<evidence type="ECO:0000256" key="5">
    <source>
        <dbReference type="ARBA" id="ARBA00022692"/>
    </source>
</evidence>
<accession>A0A931B461</accession>
<dbReference type="InterPro" id="IPR001734">
    <property type="entry name" value="Na/solute_symporter"/>
</dbReference>
<dbReference type="Proteomes" id="UP000657385">
    <property type="component" value="Unassembled WGS sequence"/>
</dbReference>
<feature type="transmembrane region" description="Helical" evidence="10">
    <location>
        <begin position="460"/>
        <end position="478"/>
    </location>
</feature>
<dbReference type="GO" id="GO:0005886">
    <property type="term" value="C:plasma membrane"/>
    <property type="evidence" value="ECO:0007669"/>
    <property type="project" value="UniProtKB-SubCell"/>
</dbReference>
<feature type="transmembrane region" description="Helical" evidence="10">
    <location>
        <begin position="26"/>
        <end position="45"/>
    </location>
</feature>
<evidence type="ECO:0000256" key="4">
    <source>
        <dbReference type="ARBA" id="ARBA00022475"/>
    </source>
</evidence>
<feature type="transmembrane region" description="Helical" evidence="10">
    <location>
        <begin position="172"/>
        <end position="193"/>
    </location>
</feature>
<feature type="transmembrane region" description="Helical" evidence="10">
    <location>
        <begin position="137"/>
        <end position="166"/>
    </location>
</feature>
<evidence type="ECO:0000256" key="9">
    <source>
        <dbReference type="RuleBase" id="RU362091"/>
    </source>
</evidence>
<dbReference type="PROSITE" id="PS50283">
    <property type="entry name" value="NA_SOLUT_SYMP_3"/>
    <property type="match status" value="1"/>
</dbReference>
<feature type="transmembrane region" description="Helical" evidence="10">
    <location>
        <begin position="404"/>
        <end position="423"/>
    </location>
</feature>
<evidence type="ECO:0000256" key="8">
    <source>
        <dbReference type="ARBA" id="ARBA00023136"/>
    </source>
</evidence>
<comment type="caution">
    <text evidence="11">The sequence shown here is derived from an EMBL/GenBank/DDBJ whole genome shotgun (WGS) entry which is preliminary data.</text>
</comment>
<feature type="transmembrane region" description="Helical" evidence="10">
    <location>
        <begin position="66"/>
        <end position="88"/>
    </location>
</feature>
<feature type="transmembrane region" description="Helical" evidence="10">
    <location>
        <begin position="261"/>
        <end position="280"/>
    </location>
</feature>
<evidence type="ECO:0000256" key="10">
    <source>
        <dbReference type="SAM" id="Phobius"/>
    </source>
</evidence>
<feature type="transmembrane region" description="Helical" evidence="10">
    <location>
        <begin position="498"/>
        <end position="517"/>
    </location>
</feature>
<keyword evidence="4" id="KW-1003">Cell membrane</keyword>
<comment type="subcellular location">
    <subcellularLocation>
        <location evidence="1">Cell membrane</location>
        <topology evidence="1">Multi-pass membrane protein</topology>
    </subcellularLocation>
</comment>
<evidence type="ECO:0000256" key="3">
    <source>
        <dbReference type="ARBA" id="ARBA00022448"/>
    </source>
</evidence>
<evidence type="ECO:0000256" key="6">
    <source>
        <dbReference type="ARBA" id="ARBA00022847"/>
    </source>
</evidence>
<dbReference type="Pfam" id="PF00474">
    <property type="entry name" value="SSF"/>
    <property type="match status" value="1"/>
</dbReference>